<dbReference type="GO" id="GO:0006508">
    <property type="term" value="P:proteolysis"/>
    <property type="evidence" value="ECO:0007669"/>
    <property type="project" value="UniProtKB-KW"/>
</dbReference>
<keyword evidence="3 6" id="KW-0479">Metal-binding</keyword>
<dbReference type="Proteomes" id="UP001328107">
    <property type="component" value="Unassembled WGS sequence"/>
</dbReference>
<feature type="binding site" evidence="6">
    <location>
        <position position="84"/>
    </location>
    <ligand>
        <name>Ca(2+)</name>
        <dbReference type="ChEBI" id="CHEBI:29108"/>
        <label>3</label>
    </ligand>
</feature>
<feature type="binding site" evidence="6">
    <location>
        <position position="110"/>
    </location>
    <ligand>
        <name>Ca(2+)</name>
        <dbReference type="ChEBI" id="CHEBI:29108"/>
        <label>3</label>
    </ligand>
</feature>
<feature type="binding site" evidence="6">
    <location>
        <position position="110"/>
    </location>
    <ligand>
        <name>Ca(2+)</name>
        <dbReference type="ChEBI" id="CHEBI:29108"/>
        <label>1</label>
    </ligand>
</feature>
<dbReference type="GO" id="GO:0030198">
    <property type="term" value="P:extracellular matrix organization"/>
    <property type="evidence" value="ECO:0007669"/>
    <property type="project" value="TreeGrafter"/>
</dbReference>
<dbReference type="InterPro" id="IPR006026">
    <property type="entry name" value="Peptidase_Metallo"/>
</dbReference>
<keyword evidence="9" id="KW-1185">Reference proteome</keyword>
<comment type="cofactor">
    <cofactor evidence="6">
        <name>Ca(2+)</name>
        <dbReference type="ChEBI" id="CHEBI:29108"/>
    </cofactor>
    <text evidence="6">Can bind about 5 Ca(2+) ions per subunit.</text>
</comment>
<dbReference type="Gene3D" id="3.40.390.10">
    <property type="entry name" value="Collagenase (Catalytic Domain)"/>
    <property type="match status" value="1"/>
</dbReference>
<keyword evidence="6" id="KW-0106">Calcium</keyword>
<evidence type="ECO:0000256" key="1">
    <source>
        <dbReference type="ARBA" id="ARBA00010370"/>
    </source>
</evidence>
<evidence type="ECO:0000259" key="7">
    <source>
        <dbReference type="SMART" id="SM00235"/>
    </source>
</evidence>
<feature type="binding site" evidence="6">
    <location>
        <position position="85"/>
    </location>
    <ligand>
        <name>Ca(2+)</name>
        <dbReference type="ChEBI" id="CHEBI:29108"/>
        <label>3</label>
    </ligand>
</feature>
<dbReference type="InterPro" id="IPR024079">
    <property type="entry name" value="MetalloPept_cat_dom_sf"/>
</dbReference>
<name>A0AAN5CVY6_9BILA</name>
<feature type="domain" description="Peptidase metallopeptidase" evidence="7">
    <location>
        <begin position="15"/>
        <end position="129"/>
    </location>
</feature>
<dbReference type="EMBL" id="BTRK01000005">
    <property type="protein sequence ID" value="GMR51903.1"/>
    <property type="molecule type" value="Genomic_DNA"/>
</dbReference>
<dbReference type="PANTHER" id="PTHR10201:SF329">
    <property type="entry name" value="MATRIX METALLOPROTEINASE-C"/>
    <property type="match status" value="1"/>
</dbReference>
<feature type="binding site" evidence="6">
    <location>
        <position position="92"/>
    </location>
    <ligand>
        <name>Zn(2+)</name>
        <dbReference type="ChEBI" id="CHEBI:29105"/>
        <label>1</label>
    </ligand>
</feature>
<dbReference type="InterPro" id="IPR021190">
    <property type="entry name" value="Pept_M10A"/>
</dbReference>
<dbReference type="GO" id="GO:0005615">
    <property type="term" value="C:extracellular space"/>
    <property type="evidence" value="ECO:0007669"/>
    <property type="project" value="TreeGrafter"/>
</dbReference>
<protein>
    <recommendedName>
        <fullName evidence="7">Peptidase metallopeptidase domain-containing protein</fullName>
    </recommendedName>
</protein>
<evidence type="ECO:0000313" key="8">
    <source>
        <dbReference type="EMBL" id="GMR51903.1"/>
    </source>
</evidence>
<feature type="binding site" evidence="6">
    <location>
        <position position="79"/>
    </location>
    <ligand>
        <name>Zn(2+)</name>
        <dbReference type="ChEBI" id="CHEBI:29105"/>
        <label>1</label>
    </ligand>
</feature>
<feature type="non-terminal residue" evidence="8">
    <location>
        <position position="1"/>
    </location>
</feature>
<reference evidence="9" key="1">
    <citation type="submission" date="2022-10" db="EMBL/GenBank/DDBJ databases">
        <title>Genome assembly of Pristionchus species.</title>
        <authorList>
            <person name="Yoshida K."/>
            <person name="Sommer R.J."/>
        </authorList>
    </citation>
    <scope>NUCLEOTIDE SEQUENCE [LARGE SCALE GENOMIC DNA]</scope>
    <source>
        <strain evidence="9">RS5460</strain>
    </source>
</reference>
<dbReference type="SMART" id="SM00235">
    <property type="entry name" value="ZnMc"/>
    <property type="match status" value="1"/>
</dbReference>
<feature type="binding site" evidence="6">
    <location>
        <position position="67"/>
    </location>
    <ligand>
        <name>Ca(2+)</name>
        <dbReference type="ChEBI" id="CHEBI:29108"/>
        <label>2</label>
    </ligand>
</feature>
<sequence length="129" mass="14027">VVLLFVSLADGRSPIHSKWKKNDISYSINNTGSGMQEDETRNAIITAFALYAAVTPLTFYELQSGGDIQFSFETGSHGDGHSFDGKGETVAHAYYPATALNGDIRFDADEDWTVMNATNLPVTSTSSRK</sequence>
<gene>
    <name evidence="8" type="ORF">PMAYCL1PPCAC_22098</name>
</gene>
<evidence type="ECO:0000256" key="3">
    <source>
        <dbReference type="ARBA" id="ARBA00022723"/>
    </source>
</evidence>
<comment type="similarity">
    <text evidence="1">Belongs to the peptidase M10A family.</text>
</comment>
<feature type="binding site" evidence="6">
    <location>
        <position position="103"/>
    </location>
    <ligand>
        <name>Ca(2+)</name>
        <dbReference type="ChEBI" id="CHEBI:29108"/>
        <label>2</label>
    </ligand>
</feature>
<evidence type="ECO:0000256" key="5">
    <source>
        <dbReference type="ARBA" id="ARBA00022833"/>
    </source>
</evidence>
<accession>A0AAN5CVY6</accession>
<keyword evidence="2" id="KW-0645">Protease</keyword>
<feature type="binding site" evidence="6">
    <location>
        <position position="107"/>
    </location>
    <ligand>
        <name>Ca(2+)</name>
        <dbReference type="ChEBI" id="CHEBI:29108"/>
        <label>3</label>
    </ligand>
</feature>
<evidence type="ECO:0000313" key="9">
    <source>
        <dbReference type="Proteomes" id="UP001328107"/>
    </source>
</evidence>
<dbReference type="Pfam" id="PF00413">
    <property type="entry name" value="Peptidase_M10"/>
    <property type="match status" value="1"/>
</dbReference>
<evidence type="ECO:0000256" key="6">
    <source>
        <dbReference type="PIRSR" id="PIRSR621190-2"/>
    </source>
</evidence>
<comment type="cofactor">
    <cofactor evidence="6">
        <name>Zn(2+)</name>
        <dbReference type="ChEBI" id="CHEBI:29105"/>
    </cofactor>
    <text evidence="6">Binds 2 Zn(2+) ions per subunit.</text>
</comment>
<dbReference type="GO" id="GO:0008270">
    <property type="term" value="F:zinc ion binding"/>
    <property type="evidence" value="ECO:0007669"/>
    <property type="project" value="InterPro"/>
</dbReference>
<dbReference type="GO" id="GO:0031012">
    <property type="term" value="C:extracellular matrix"/>
    <property type="evidence" value="ECO:0007669"/>
    <property type="project" value="InterPro"/>
</dbReference>
<dbReference type="InterPro" id="IPR001818">
    <property type="entry name" value="Pept_M10_metallopeptidase"/>
</dbReference>
<evidence type="ECO:0000256" key="2">
    <source>
        <dbReference type="ARBA" id="ARBA00022670"/>
    </source>
</evidence>
<proteinExistence type="inferred from homology"/>
<feature type="binding site" evidence="6">
    <location>
        <position position="77"/>
    </location>
    <ligand>
        <name>Zn(2+)</name>
        <dbReference type="ChEBI" id="CHEBI:29105"/>
        <label>1</label>
    </ligand>
</feature>
<dbReference type="GO" id="GO:0004222">
    <property type="term" value="F:metalloendopeptidase activity"/>
    <property type="evidence" value="ECO:0007669"/>
    <property type="project" value="InterPro"/>
</dbReference>
<comment type="caution">
    <text evidence="8">The sequence shown here is derived from an EMBL/GenBank/DDBJ whole genome shotgun (WGS) entry which is preliminary data.</text>
</comment>
<evidence type="ECO:0000256" key="4">
    <source>
        <dbReference type="ARBA" id="ARBA00022801"/>
    </source>
</evidence>
<keyword evidence="4" id="KW-0378">Hydrolase</keyword>
<dbReference type="GO" id="GO:0030574">
    <property type="term" value="P:collagen catabolic process"/>
    <property type="evidence" value="ECO:0007669"/>
    <property type="project" value="TreeGrafter"/>
</dbReference>
<dbReference type="SUPFAM" id="SSF55486">
    <property type="entry name" value="Metalloproteases ('zincins'), catalytic domain"/>
    <property type="match status" value="1"/>
</dbReference>
<dbReference type="AlphaFoldDB" id="A0AAN5CVY6"/>
<organism evidence="8 9">
    <name type="scientific">Pristionchus mayeri</name>
    <dbReference type="NCBI Taxonomy" id="1317129"/>
    <lineage>
        <taxon>Eukaryota</taxon>
        <taxon>Metazoa</taxon>
        <taxon>Ecdysozoa</taxon>
        <taxon>Nematoda</taxon>
        <taxon>Chromadorea</taxon>
        <taxon>Rhabditida</taxon>
        <taxon>Rhabditina</taxon>
        <taxon>Diplogasteromorpha</taxon>
        <taxon>Diplogasteroidea</taxon>
        <taxon>Neodiplogasteridae</taxon>
        <taxon>Pristionchus</taxon>
    </lineage>
</organism>
<dbReference type="PRINTS" id="PR00138">
    <property type="entry name" value="MATRIXIN"/>
</dbReference>
<keyword evidence="5 6" id="KW-0862">Zinc</keyword>
<dbReference type="PANTHER" id="PTHR10201">
    <property type="entry name" value="MATRIX METALLOPROTEINASE"/>
    <property type="match status" value="1"/>
</dbReference>